<sequence length="114" mass="12134">MSSSPPSGAAGPLGKADEIRLRNFLESKGLEFQIRTGNNKWKCVVQDRATYEKTKAALESKSTTVTTPEPVTTVDPLPKLEPITTSLDPVIPSPSETVTSGSSSFLSTSTTPTH</sequence>
<dbReference type="Proteomes" id="UP001301769">
    <property type="component" value="Unassembled WGS sequence"/>
</dbReference>
<protein>
    <submittedName>
        <fullName evidence="2">Uncharacterized protein</fullName>
    </submittedName>
</protein>
<reference evidence="2" key="2">
    <citation type="submission" date="2023-05" db="EMBL/GenBank/DDBJ databases">
        <authorList>
            <consortium name="Lawrence Berkeley National Laboratory"/>
            <person name="Steindorff A."/>
            <person name="Hensen N."/>
            <person name="Bonometti L."/>
            <person name="Westerberg I."/>
            <person name="Brannstrom I.O."/>
            <person name="Guillou S."/>
            <person name="Cros-Aarteil S."/>
            <person name="Calhoun S."/>
            <person name="Haridas S."/>
            <person name="Kuo A."/>
            <person name="Mondo S."/>
            <person name="Pangilinan J."/>
            <person name="Riley R."/>
            <person name="Labutti K."/>
            <person name="Andreopoulos B."/>
            <person name="Lipzen A."/>
            <person name="Chen C."/>
            <person name="Yanf M."/>
            <person name="Daum C."/>
            <person name="Ng V."/>
            <person name="Clum A."/>
            <person name="Ohm R."/>
            <person name="Martin F."/>
            <person name="Silar P."/>
            <person name="Natvig D."/>
            <person name="Lalanne C."/>
            <person name="Gautier V."/>
            <person name="Ament-Velasquez S.L."/>
            <person name="Kruys A."/>
            <person name="Hutchinson M.I."/>
            <person name="Powell A.J."/>
            <person name="Barry K."/>
            <person name="Miller A.N."/>
            <person name="Grigoriev I.V."/>
            <person name="Debuchy R."/>
            <person name="Gladieux P."/>
            <person name="Thoren M.H."/>
            <person name="Johannesson H."/>
        </authorList>
    </citation>
    <scope>NUCLEOTIDE SEQUENCE</scope>
    <source>
        <strain evidence="2">PSN293</strain>
    </source>
</reference>
<comment type="caution">
    <text evidence="2">The sequence shown here is derived from an EMBL/GenBank/DDBJ whole genome shotgun (WGS) entry which is preliminary data.</text>
</comment>
<evidence type="ECO:0000313" key="3">
    <source>
        <dbReference type="Proteomes" id="UP001301769"/>
    </source>
</evidence>
<organism evidence="2 3">
    <name type="scientific">Rhypophila decipiens</name>
    <dbReference type="NCBI Taxonomy" id="261697"/>
    <lineage>
        <taxon>Eukaryota</taxon>
        <taxon>Fungi</taxon>
        <taxon>Dikarya</taxon>
        <taxon>Ascomycota</taxon>
        <taxon>Pezizomycotina</taxon>
        <taxon>Sordariomycetes</taxon>
        <taxon>Sordariomycetidae</taxon>
        <taxon>Sordariales</taxon>
        <taxon>Naviculisporaceae</taxon>
        <taxon>Rhypophila</taxon>
    </lineage>
</organism>
<evidence type="ECO:0000313" key="2">
    <source>
        <dbReference type="EMBL" id="KAK4215645.1"/>
    </source>
</evidence>
<reference evidence="2" key="1">
    <citation type="journal article" date="2023" name="Mol. Phylogenet. Evol.">
        <title>Genome-scale phylogeny and comparative genomics of the fungal order Sordariales.</title>
        <authorList>
            <person name="Hensen N."/>
            <person name="Bonometti L."/>
            <person name="Westerberg I."/>
            <person name="Brannstrom I.O."/>
            <person name="Guillou S."/>
            <person name="Cros-Aarteil S."/>
            <person name="Calhoun S."/>
            <person name="Haridas S."/>
            <person name="Kuo A."/>
            <person name="Mondo S."/>
            <person name="Pangilinan J."/>
            <person name="Riley R."/>
            <person name="LaButti K."/>
            <person name="Andreopoulos B."/>
            <person name="Lipzen A."/>
            <person name="Chen C."/>
            <person name="Yan M."/>
            <person name="Daum C."/>
            <person name="Ng V."/>
            <person name="Clum A."/>
            <person name="Steindorff A."/>
            <person name="Ohm R.A."/>
            <person name="Martin F."/>
            <person name="Silar P."/>
            <person name="Natvig D.O."/>
            <person name="Lalanne C."/>
            <person name="Gautier V."/>
            <person name="Ament-Velasquez S.L."/>
            <person name="Kruys A."/>
            <person name="Hutchinson M.I."/>
            <person name="Powell A.J."/>
            <person name="Barry K."/>
            <person name="Miller A.N."/>
            <person name="Grigoriev I.V."/>
            <person name="Debuchy R."/>
            <person name="Gladieux P."/>
            <person name="Hiltunen Thoren M."/>
            <person name="Johannesson H."/>
        </authorList>
    </citation>
    <scope>NUCLEOTIDE SEQUENCE</scope>
    <source>
        <strain evidence="2">PSN293</strain>
    </source>
</reference>
<gene>
    <name evidence="2" type="ORF">QBC37DRAFT_371737</name>
</gene>
<accession>A0AAN6YD33</accession>
<feature type="compositionally biased region" description="Low complexity" evidence="1">
    <location>
        <begin position="93"/>
        <end position="114"/>
    </location>
</feature>
<keyword evidence="3" id="KW-1185">Reference proteome</keyword>
<dbReference type="AlphaFoldDB" id="A0AAN6YD33"/>
<dbReference type="EMBL" id="MU858077">
    <property type="protein sequence ID" value="KAK4215645.1"/>
    <property type="molecule type" value="Genomic_DNA"/>
</dbReference>
<feature type="region of interest" description="Disordered" evidence="1">
    <location>
        <begin position="59"/>
        <end position="114"/>
    </location>
</feature>
<feature type="compositionally biased region" description="Low complexity" evidence="1">
    <location>
        <begin position="63"/>
        <end position="76"/>
    </location>
</feature>
<proteinExistence type="predicted"/>
<name>A0AAN6YD33_9PEZI</name>
<evidence type="ECO:0000256" key="1">
    <source>
        <dbReference type="SAM" id="MobiDB-lite"/>
    </source>
</evidence>